<name>A0A371I881_MUCPR</name>
<sequence>MCIPMYVRFLALILLEKKDTSLSLSMIIHKDIMNITDDMMKLSNIIQVHSLNSFKNMIFVHNTQCQIHNNKMVFQKDIIEY</sequence>
<gene>
    <name evidence="1" type="ORF">CR513_04117</name>
</gene>
<accession>A0A371I881</accession>
<dbReference type="EMBL" id="QJKJ01000678">
    <property type="protein sequence ID" value="RDY11253.1"/>
    <property type="molecule type" value="Genomic_DNA"/>
</dbReference>
<feature type="non-terminal residue" evidence="1">
    <location>
        <position position="1"/>
    </location>
</feature>
<protein>
    <submittedName>
        <fullName evidence="1">Uncharacterized protein</fullName>
    </submittedName>
</protein>
<proteinExistence type="predicted"/>
<organism evidence="1 2">
    <name type="scientific">Mucuna pruriens</name>
    <name type="common">Velvet bean</name>
    <name type="synonym">Dolichos pruriens</name>
    <dbReference type="NCBI Taxonomy" id="157652"/>
    <lineage>
        <taxon>Eukaryota</taxon>
        <taxon>Viridiplantae</taxon>
        <taxon>Streptophyta</taxon>
        <taxon>Embryophyta</taxon>
        <taxon>Tracheophyta</taxon>
        <taxon>Spermatophyta</taxon>
        <taxon>Magnoliopsida</taxon>
        <taxon>eudicotyledons</taxon>
        <taxon>Gunneridae</taxon>
        <taxon>Pentapetalae</taxon>
        <taxon>rosids</taxon>
        <taxon>fabids</taxon>
        <taxon>Fabales</taxon>
        <taxon>Fabaceae</taxon>
        <taxon>Papilionoideae</taxon>
        <taxon>50 kb inversion clade</taxon>
        <taxon>NPAAA clade</taxon>
        <taxon>indigoferoid/millettioid clade</taxon>
        <taxon>Phaseoleae</taxon>
        <taxon>Mucuna</taxon>
    </lineage>
</organism>
<comment type="caution">
    <text evidence="1">The sequence shown here is derived from an EMBL/GenBank/DDBJ whole genome shotgun (WGS) entry which is preliminary data.</text>
</comment>
<evidence type="ECO:0000313" key="1">
    <source>
        <dbReference type="EMBL" id="RDY11253.1"/>
    </source>
</evidence>
<dbReference type="AlphaFoldDB" id="A0A371I881"/>
<keyword evidence="2" id="KW-1185">Reference proteome</keyword>
<dbReference type="Proteomes" id="UP000257109">
    <property type="component" value="Unassembled WGS sequence"/>
</dbReference>
<reference evidence="1" key="1">
    <citation type="submission" date="2018-05" db="EMBL/GenBank/DDBJ databases">
        <title>Draft genome of Mucuna pruriens seed.</title>
        <authorList>
            <person name="Nnadi N.E."/>
            <person name="Vos R."/>
            <person name="Hasami M.H."/>
            <person name="Devisetty U.K."/>
            <person name="Aguiy J.C."/>
        </authorList>
    </citation>
    <scope>NUCLEOTIDE SEQUENCE [LARGE SCALE GENOMIC DNA]</scope>
    <source>
        <strain evidence="1">JCA_2017</strain>
    </source>
</reference>
<evidence type="ECO:0000313" key="2">
    <source>
        <dbReference type="Proteomes" id="UP000257109"/>
    </source>
</evidence>